<sequence length="282" mass="30732">MSVLVGVHGIAKQQLGRHQLIDPWQRALADGIERATGRRHGLPPLDMAFYGDVFLTPSGSGKSGVDPDERLLDDLSDDEVSELMAAAAEVVPVEQDVDDAKAYTKAPLALQPALRALDQRFGPLTGRLYFGELRQVRRYLYDKDIKARVDAAMAAAVGPTCRIIVAHSLGSVVAWEYVRQNPDHPLDLLLTCGSPLGLRMVRSRLPEFDGEAGERPSHVSRWVNLRDPHDPVACAGDLRHWWSGVGEVSVNNQGDAHSALRYLSKREAGEVVVAAAPQLAAL</sequence>
<accession>A0A8J7GQK1</accession>
<protein>
    <submittedName>
        <fullName evidence="1">Uncharacterized protein</fullName>
    </submittedName>
</protein>
<name>A0A8J7GQK1_9ACTN</name>
<dbReference type="RefSeq" id="WP_197007974.1">
    <property type="nucleotide sequence ID" value="NZ_BONS01000013.1"/>
</dbReference>
<dbReference type="EMBL" id="JADOUF010000001">
    <property type="protein sequence ID" value="MBG6141577.1"/>
    <property type="molecule type" value="Genomic_DNA"/>
</dbReference>
<comment type="caution">
    <text evidence="1">The sequence shown here is derived from an EMBL/GenBank/DDBJ whole genome shotgun (WGS) entry which is preliminary data.</text>
</comment>
<dbReference type="Proteomes" id="UP000622552">
    <property type="component" value="Unassembled WGS sequence"/>
</dbReference>
<gene>
    <name evidence="1" type="ORF">IW245_007771</name>
</gene>
<reference evidence="1" key="1">
    <citation type="submission" date="2020-11" db="EMBL/GenBank/DDBJ databases">
        <title>Sequencing the genomes of 1000 actinobacteria strains.</title>
        <authorList>
            <person name="Klenk H.-P."/>
        </authorList>
    </citation>
    <scope>NUCLEOTIDE SEQUENCE</scope>
    <source>
        <strain evidence="1">DSM 45356</strain>
    </source>
</reference>
<evidence type="ECO:0000313" key="1">
    <source>
        <dbReference type="EMBL" id="MBG6141577.1"/>
    </source>
</evidence>
<organism evidence="1 2">
    <name type="scientific">Longispora fulva</name>
    <dbReference type="NCBI Taxonomy" id="619741"/>
    <lineage>
        <taxon>Bacteria</taxon>
        <taxon>Bacillati</taxon>
        <taxon>Actinomycetota</taxon>
        <taxon>Actinomycetes</taxon>
        <taxon>Micromonosporales</taxon>
        <taxon>Micromonosporaceae</taxon>
        <taxon>Longispora</taxon>
    </lineage>
</organism>
<dbReference type="Gene3D" id="3.40.50.1820">
    <property type="entry name" value="alpha/beta hydrolase"/>
    <property type="match status" value="1"/>
</dbReference>
<dbReference type="InterPro" id="IPR029058">
    <property type="entry name" value="AB_hydrolase_fold"/>
</dbReference>
<evidence type="ECO:0000313" key="2">
    <source>
        <dbReference type="Proteomes" id="UP000622552"/>
    </source>
</evidence>
<proteinExistence type="predicted"/>
<dbReference type="SUPFAM" id="SSF53474">
    <property type="entry name" value="alpha/beta-Hydrolases"/>
    <property type="match status" value="1"/>
</dbReference>
<dbReference type="AlphaFoldDB" id="A0A8J7GQK1"/>
<keyword evidence="2" id="KW-1185">Reference proteome</keyword>